<dbReference type="PANTHER" id="PTHR36206:SF12">
    <property type="entry name" value="ASPERCRYPTIN BIOSYNTHESIS CLUSTER-SPECIFIC TRANSCRIPTION REGULATOR ATNN-RELATED"/>
    <property type="match status" value="1"/>
</dbReference>
<dbReference type="PANTHER" id="PTHR36206">
    <property type="entry name" value="ASPERCRYPTIN BIOSYNTHESIS CLUSTER-SPECIFIC TRANSCRIPTION REGULATOR ATNN-RELATED"/>
    <property type="match status" value="1"/>
</dbReference>
<keyword evidence="9" id="KW-1185">Reference proteome</keyword>
<keyword evidence="2" id="KW-0862">Zinc</keyword>
<dbReference type="InterPro" id="IPR001138">
    <property type="entry name" value="Zn2Cys6_DnaBD"/>
</dbReference>
<dbReference type="PROSITE" id="PS50048">
    <property type="entry name" value="ZN2_CY6_FUNGAL_2"/>
    <property type="match status" value="1"/>
</dbReference>
<proteinExistence type="predicted"/>
<dbReference type="OrthoDB" id="3172332at2759"/>
<dbReference type="GO" id="GO:0008270">
    <property type="term" value="F:zinc ion binding"/>
    <property type="evidence" value="ECO:0007669"/>
    <property type="project" value="InterPro"/>
</dbReference>
<keyword evidence="5" id="KW-0804">Transcription</keyword>
<name>A0A9P6GAW5_9PLEO</name>
<keyword evidence="3" id="KW-0805">Transcription regulation</keyword>
<evidence type="ECO:0000256" key="2">
    <source>
        <dbReference type="ARBA" id="ARBA00022833"/>
    </source>
</evidence>
<comment type="caution">
    <text evidence="8">The sequence shown here is derived from an EMBL/GenBank/DDBJ whole genome shotgun (WGS) entry which is preliminary data.</text>
</comment>
<dbReference type="Pfam" id="PF11951">
    <property type="entry name" value="Fungal_trans_2"/>
    <property type="match status" value="1"/>
</dbReference>
<evidence type="ECO:0000256" key="3">
    <source>
        <dbReference type="ARBA" id="ARBA00023015"/>
    </source>
</evidence>
<keyword evidence="6" id="KW-0539">Nucleus</keyword>
<dbReference type="PROSITE" id="PS00463">
    <property type="entry name" value="ZN2_CY6_FUNGAL_1"/>
    <property type="match status" value="1"/>
</dbReference>
<dbReference type="GO" id="GO:0003677">
    <property type="term" value="F:DNA binding"/>
    <property type="evidence" value="ECO:0007669"/>
    <property type="project" value="UniProtKB-KW"/>
</dbReference>
<dbReference type="InterPro" id="IPR052360">
    <property type="entry name" value="Transcr_Regulatory_Proteins"/>
</dbReference>
<evidence type="ECO:0000313" key="8">
    <source>
        <dbReference type="EMBL" id="KAF9731030.1"/>
    </source>
</evidence>
<organism evidence="8 9">
    <name type="scientific">Paraphaeosphaeria minitans</name>
    <dbReference type="NCBI Taxonomy" id="565426"/>
    <lineage>
        <taxon>Eukaryota</taxon>
        <taxon>Fungi</taxon>
        <taxon>Dikarya</taxon>
        <taxon>Ascomycota</taxon>
        <taxon>Pezizomycotina</taxon>
        <taxon>Dothideomycetes</taxon>
        <taxon>Pleosporomycetidae</taxon>
        <taxon>Pleosporales</taxon>
        <taxon>Massarineae</taxon>
        <taxon>Didymosphaeriaceae</taxon>
        <taxon>Paraphaeosphaeria</taxon>
    </lineage>
</organism>
<dbReference type="SUPFAM" id="SSF57701">
    <property type="entry name" value="Zn2/Cys6 DNA-binding domain"/>
    <property type="match status" value="1"/>
</dbReference>
<gene>
    <name evidence="8" type="ORF">PMIN01_10988</name>
</gene>
<evidence type="ECO:0000256" key="6">
    <source>
        <dbReference type="ARBA" id="ARBA00023242"/>
    </source>
</evidence>
<dbReference type="Gene3D" id="4.10.240.10">
    <property type="entry name" value="Zn(2)-C6 fungal-type DNA-binding domain"/>
    <property type="match status" value="1"/>
</dbReference>
<protein>
    <submittedName>
        <fullName evidence="8">C6 zinc finger domain-containing protein</fullName>
    </submittedName>
</protein>
<dbReference type="SMART" id="SM00066">
    <property type="entry name" value="GAL4"/>
    <property type="match status" value="1"/>
</dbReference>
<dbReference type="InterPro" id="IPR021858">
    <property type="entry name" value="Fun_TF"/>
</dbReference>
<dbReference type="Proteomes" id="UP000756921">
    <property type="component" value="Unassembled WGS sequence"/>
</dbReference>
<evidence type="ECO:0000313" key="9">
    <source>
        <dbReference type="Proteomes" id="UP000756921"/>
    </source>
</evidence>
<dbReference type="AlphaFoldDB" id="A0A9P6GAW5"/>
<evidence type="ECO:0000256" key="5">
    <source>
        <dbReference type="ARBA" id="ARBA00023163"/>
    </source>
</evidence>
<dbReference type="InterPro" id="IPR036864">
    <property type="entry name" value="Zn2-C6_fun-type_DNA-bd_sf"/>
</dbReference>
<accession>A0A9P6GAW5</accession>
<dbReference type="Pfam" id="PF00172">
    <property type="entry name" value="Zn_clus"/>
    <property type="match status" value="1"/>
</dbReference>
<feature type="domain" description="Zn(2)-C6 fungal-type" evidence="7">
    <location>
        <begin position="40"/>
        <end position="68"/>
    </location>
</feature>
<keyword evidence="4" id="KW-0238">DNA-binding</keyword>
<dbReference type="CDD" id="cd00067">
    <property type="entry name" value="GAL4"/>
    <property type="match status" value="1"/>
</dbReference>
<reference evidence="8" key="1">
    <citation type="journal article" date="2020" name="Mol. Plant Microbe Interact.">
        <title>Genome Sequence of the Biocontrol Agent Coniothyrium minitans strain Conio (IMI 134523).</title>
        <authorList>
            <person name="Patel D."/>
            <person name="Shittu T.A."/>
            <person name="Baroncelli R."/>
            <person name="Muthumeenakshi S."/>
            <person name="Osborne T.H."/>
            <person name="Janganan T.K."/>
            <person name="Sreenivasaprasad S."/>
        </authorList>
    </citation>
    <scope>NUCLEOTIDE SEQUENCE</scope>
    <source>
        <strain evidence="8">Conio</strain>
    </source>
</reference>
<sequence>MAEHSSTGLPRVPRKNVLVASLVHRNRPRMRAYSPKVRTGCITCRTRRKKCDEERPICRRCRDDQFKCDGYAPVPVKRKETAAHGKASSGTQTGKQIPRSIEKVIRRCTQYDLVVCAKINRGPEAQGPRGSFFHHFRSITIFDFTRVANPKDFWFRRVLPMCHDDPVVRQVVVALGAAHRCYLDNLSKSGSGDANTSLTYVEDVAVRHYNEAITKLISHDVTSSGSGNRELKYLICCLLFVCLEYMLGRFDEAVRHIKAGCQLFQAADLSTAPDDIRQLFQETGTVFLRIIVDATIPPQEYEIPNITPHAKPLMEIDDASQPFVSLAEARDAVWDLDVRMAYSSEGQHDEPKDRLEKPDFETCDEDWKELSSLFEIWRSKFNLLISSLGNTKDLPIDVQREVLVLTAQRYMWDTILYPEDSIEDEGLRQLCHSHIDLIEQTYRIEASWMGRPVFTLDSDTIPAMFHTATYCQDPVITQRVIGLLRQYRRREGLWDSWKVADMLSKGYKTTHTALGDGFARGISLS</sequence>
<dbReference type="GO" id="GO:0000981">
    <property type="term" value="F:DNA-binding transcription factor activity, RNA polymerase II-specific"/>
    <property type="evidence" value="ECO:0007669"/>
    <property type="project" value="InterPro"/>
</dbReference>
<keyword evidence="1" id="KW-0479">Metal-binding</keyword>
<evidence type="ECO:0000256" key="1">
    <source>
        <dbReference type="ARBA" id="ARBA00022723"/>
    </source>
</evidence>
<evidence type="ECO:0000259" key="7">
    <source>
        <dbReference type="PROSITE" id="PS50048"/>
    </source>
</evidence>
<evidence type="ECO:0000256" key="4">
    <source>
        <dbReference type="ARBA" id="ARBA00023125"/>
    </source>
</evidence>
<dbReference type="EMBL" id="WJXW01000013">
    <property type="protein sequence ID" value="KAF9731030.1"/>
    <property type="molecule type" value="Genomic_DNA"/>
</dbReference>